<evidence type="ECO:0000256" key="2">
    <source>
        <dbReference type="SAM" id="MobiDB-lite"/>
    </source>
</evidence>
<dbReference type="InterPro" id="IPR029488">
    <property type="entry name" value="Hmw/CFAP97"/>
</dbReference>
<feature type="compositionally biased region" description="Basic and acidic residues" evidence="2">
    <location>
        <begin position="181"/>
        <end position="206"/>
    </location>
</feature>
<proteinExistence type="inferred from homology"/>
<evidence type="ECO:0000313" key="4">
    <source>
        <dbReference type="Proteomes" id="UP001519460"/>
    </source>
</evidence>
<reference evidence="3 4" key="1">
    <citation type="journal article" date="2023" name="Sci. Data">
        <title>Genome assembly of the Korean intertidal mud-creeper Batillaria attramentaria.</title>
        <authorList>
            <person name="Patra A.K."/>
            <person name="Ho P.T."/>
            <person name="Jun S."/>
            <person name="Lee S.J."/>
            <person name="Kim Y."/>
            <person name="Won Y.J."/>
        </authorList>
    </citation>
    <scope>NUCLEOTIDE SEQUENCE [LARGE SCALE GENOMIC DNA]</scope>
    <source>
        <strain evidence="3">Wonlab-2016</strain>
    </source>
</reference>
<dbReference type="Pfam" id="PF13879">
    <property type="entry name" value="Hmw_CFAP97"/>
    <property type="match status" value="1"/>
</dbReference>
<evidence type="ECO:0008006" key="5">
    <source>
        <dbReference type="Google" id="ProtNLM"/>
    </source>
</evidence>
<feature type="compositionally biased region" description="Low complexity" evidence="2">
    <location>
        <begin position="231"/>
        <end position="240"/>
    </location>
</feature>
<evidence type="ECO:0000313" key="3">
    <source>
        <dbReference type="EMBL" id="KAK7481977.1"/>
    </source>
</evidence>
<dbReference type="Proteomes" id="UP001519460">
    <property type="component" value="Unassembled WGS sequence"/>
</dbReference>
<feature type="compositionally biased region" description="Low complexity" evidence="2">
    <location>
        <begin position="138"/>
        <end position="148"/>
    </location>
</feature>
<feature type="region of interest" description="Disordered" evidence="2">
    <location>
        <begin position="72"/>
        <end position="343"/>
    </location>
</feature>
<feature type="compositionally biased region" description="Acidic residues" evidence="2">
    <location>
        <begin position="77"/>
        <end position="86"/>
    </location>
</feature>
<protein>
    <recommendedName>
        <fullName evidence="5">Cilia- and flagella-associated protein 97</fullName>
    </recommendedName>
</protein>
<sequence>MLLKKTQETYPTTKRCVFGWVGSFFSPRTSAVKQTTKTISREFSRLARTVTPSVAIKQVEAVASVWFESHGNMDGNDQGDDFDDFFDTPGRQDQDSPQEERRKDKVSPLRSPDSSPGRSASKKHDRNGSGSVDRRSMSSDSHSSPEYSSDSETDSESASRNSRRRKSRSRSASSRSAGSHSSRDSLTERNGRDNRDSKSASSDRSRSRSSSPECHRRGHRSYQKERRRDSSTSLTSSTGSESEKGGRRAPSPRQPHRQAWTTDSGDRAASRRPQDRPKTAKRRSANGEEGRTRHGNRRRHSPVDSDSDITDVSPIASPRNGSVNGHKMGASSSGSRYNGSKPVFQAMPVDEDSAHSDMLAGGDSNALDLNILMKAVSELEKQKRVKANTRHVMFEPTRPRPMEKSNYTFSNDDTHRIEKENKRLLREIMRQVHTNERGPAVRRPDVRVRQSTLTAAAVNRRREQKRIENENLVGIDVM</sequence>
<feature type="compositionally biased region" description="Basic and acidic residues" evidence="2">
    <location>
        <begin position="264"/>
        <end position="278"/>
    </location>
</feature>
<dbReference type="AlphaFoldDB" id="A0ABD0K4J1"/>
<feature type="compositionally biased region" description="Basic and acidic residues" evidence="2">
    <location>
        <begin position="90"/>
        <end position="107"/>
    </location>
</feature>
<comment type="similarity">
    <text evidence="1">Belongs to the CFAP97 family.</text>
</comment>
<dbReference type="EMBL" id="JACVVK020000253">
    <property type="protein sequence ID" value="KAK7481977.1"/>
    <property type="molecule type" value="Genomic_DNA"/>
</dbReference>
<accession>A0ABD0K4J1</accession>
<evidence type="ECO:0000256" key="1">
    <source>
        <dbReference type="ARBA" id="ARBA00008315"/>
    </source>
</evidence>
<feature type="compositionally biased region" description="Low complexity" evidence="2">
    <location>
        <begin position="170"/>
        <end position="180"/>
    </location>
</feature>
<comment type="caution">
    <text evidence="3">The sequence shown here is derived from an EMBL/GenBank/DDBJ whole genome shotgun (WGS) entry which is preliminary data.</text>
</comment>
<gene>
    <name evidence="3" type="ORF">BaRGS_00026780</name>
</gene>
<name>A0ABD0K4J1_9CAEN</name>
<keyword evidence="4" id="KW-1185">Reference proteome</keyword>
<organism evidence="3 4">
    <name type="scientific">Batillaria attramentaria</name>
    <dbReference type="NCBI Taxonomy" id="370345"/>
    <lineage>
        <taxon>Eukaryota</taxon>
        <taxon>Metazoa</taxon>
        <taxon>Spiralia</taxon>
        <taxon>Lophotrochozoa</taxon>
        <taxon>Mollusca</taxon>
        <taxon>Gastropoda</taxon>
        <taxon>Caenogastropoda</taxon>
        <taxon>Sorbeoconcha</taxon>
        <taxon>Cerithioidea</taxon>
        <taxon>Batillariidae</taxon>
        <taxon>Batillaria</taxon>
    </lineage>
</organism>